<sequence>MLEIGKKNRLVLTRHLGIKAQFKDLARSKAKLALMQDFYFQPSKSLKAR</sequence>
<dbReference type="EMBL" id="FPBF01000003">
    <property type="protein sequence ID" value="SFT92283.1"/>
    <property type="molecule type" value="Genomic_DNA"/>
</dbReference>
<reference evidence="2" key="1">
    <citation type="submission" date="2016-10" db="EMBL/GenBank/DDBJ databases">
        <authorList>
            <person name="Varghese N."/>
            <person name="Submissions S."/>
        </authorList>
    </citation>
    <scope>NUCLEOTIDE SEQUENCE [LARGE SCALE GENOMIC DNA]</scope>
    <source>
        <strain evidence="2">DSM 23445</strain>
    </source>
</reference>
<accession>A0A1I7BYK9</accession>
<organism evidence="1 2">
    <name type="scientific">Algoriphagus locisalis</name>
    <dbReference type="NCBI Taxonomy" id="305507"/>
    <lineage>
        <taxon>Bacteria</taxon>
        <taxon>Pseudomonadati</taxon>
        <taxon>Bacteroidota</taxon>
        <taxon>Cytophagia</taxon>
        <taxon>Cytophagales</taxon>
        <taxon>Cyclobacteriaceae</taxon>
        <taxon>Algoriphagus</taxon>
    </lineage>
</organism>
<evidence type="ECO:0000313" key="2">
    <source>
        <dbReference type="Proteomes" id="UP000199673"/>
    </source>
</evidence>
<gene>
    <name evidence="1" type="ORF">SAMN04489724_2857</name>
</gene>
<proteinExistence type="predicted"/>
<name>A0A1I7BYK9_9BACT</name>
<dbReference type="Proteomes" id="UP000199673">
    <property type="component" value="Unassembled WGS sequence"/>
</dbReference>
<evidence type="ECO:0000313" key="1">
    <source>
        <dbReference type="EMBL" id="SFT92283.1"/>
    </source>
</evidence>
<dbReference type="AlphaFoldDB" id="A0A1I7BYK9"/>
<protein>
    <submittedName>
        <fullName evidence="1">Uncharacterized protein</fullName>
    </submittedName>
</protein>
<keyword evidence="2" id="KW-1185">Reference proteome</keyword>